<comment type="caution">
    <text evidence="9">The sequence shown here is derived from an EMBL/GenBank/DDBJ whole genome shotgun (WGS) entry which is preliminary data.</text>
</comment>
<keyword evidence="4 7" id="KW-1133">Transmembrane helix</keyword>
<evidence type="ECO:0000256" key="4">
    <source>
        <dbReference type="ARBA" id="ARBA00022989"/>
    </source>
</evidence>
<sequence>MAEGANPVVPAGWELAIQSIGVLYVGFVIVAVFSLARNQTLTPAVKFLCLLGILAFPFLGPAAWFLHLYRSRSGRKATESPAGTDRAEKISR</sequence>
<evidence type="ECO:0000256" key="5">
    <source>
        <dbReference type="ARBA" id="ARBA00023136"/>
    </source>
</evidence>
<evidence type="ECO:0000259" key="8">
    <source>
        <dbReference type="Pfam" id="PF13396"/>
    </source>
</evidence>
<feature type="domain" description="Cardiolipin synthase N-terminal" evidence="8">
    <location>
        <begin position="27"/>
        <end position="66"/>
    </location>
</feature>
<organism evidence="9 10">
    <name type="scientific">Arthrobacter pullicola</name>
    <dbReference type="NCBI Taxonomy" id="2762224"/>
    <lineage>
        <taxon>Bacteria</taxon>
        <taxon>Bacillati</taxon>
        <taxon>Actinomycetota</taxon>
        <taxon>Actinomycetes</taxon>
        <taxon>Micrococcales</taxon>
        <taxon>Micrococcaceae</taxon>
        <taxon>Arthrobacter</taxon>
    </lineage>
</organism>
<keyword evidence="3 7" id="KW-0812">Transmembrane</keyword>
<evidence type="ECO:0000256" key="6">
    <source>
        <dbReference type="SAM" id="MobiDB-lite"/>
    </source>
</evidence>
<dbReference type="Proteomes" id="UP000652763">
    <property type="component" value="Unassembled WGS sequence"/>
</dbReference>
<dbReference type="Pfam" id="PF13396">
    <property type="entry name" value="PLDc_N"/>
    <property type="match status" value="1"/>
</dbReference>
<feature type="region of interest" description="Disordered" evidence="6">
    <location>
        <begin position="73"/>
        <end position="92"/>
    </location>
</feature>
<evidence type="ECO:0000256" key="2">
    <source>
        <dbReference type="ARBA" id="ARBA00022475"/>
    </source>
</evidence>
<evidence type="ECO:0000313" key="9">
    <source>
        <dbReference type="EMBL" id="MBD8043919.1"/>
    </source>
</evidence>
<evidence type="ECO:0000313" key="10">
    <source>
        <dbReference type="Proteomes" id="UP000652763"/>
    </source>
</evidence>
<evidence type="ECO:0000256" key="7">
    <source>
        <dbReference type="SAM" id="Phobius"/>
    </source>
</evidence>
<evidence type="ECO:0000256" key="1">
    <source>
        <dbReference type="ARBA" id="ARBA00004651"/>
    </source>
</evidence>
<comment type="subcellular location">
    <subcellularLocation>
        <location evidence="1">Cell membrane</location>
        <topology evidence="1">Multi-pass membrane protein</topology>
    </subcellularLocation>
</comment>
<evidence type="ECO:0000256" key="3">
    <source>
        <dbReference type="ARBA" id="ARBA00022692"/>
    </source>
</evidence>
<dbReference type="InterPro" id="IPR027379">
    <property type="entry name" value="CLS_N"/>
</dbReference>
<keyword evidence="5 7" id="KW-0472">Membrane</keyword>
<proteinExistence type="predicted"/>
<feature type="transmembrane region" description="Helical" evidence="7">
    <location>
        <begin position="15"/>
        <end position="35"/>
    </location>
</feature>
<name>A0ABR8YI86_9MICC</name>
<keyword evidence="10" id="KW-1185">Reference proteome</keyword>
<dbReference type="RefSeq" id="WP_191746865.1">
    <property type="nucleotide sequence ID" value="NZ_JACSQC010000004.1"/>
</dbReference>
<feature type="transmembrane region" description="Helical" evidence="7">
    <location>
        <begin position="47"/>
        <end position="66"/>
    </location>
</feature>
<protein>
    <submittedName>
        <fullName evidence="9">PLDc N-terminal domain-containing protein</fullName>
    </submittedName>
</protein>
<keyword evidence="2" id="KW-1003">Cell membrane</keyword>
<dbReference type="EMBL" id="JACSQC010000004">
    <property type="protein sequence ID" value="MBD8043919.1"/>
    <property type="molecule type" value="Genomic_DNA"/>
</dbReference>
<reference evidence="9 10" key="1">
    <citation type="submission" date="2020-08" db="EMBL/GenBank/DDBJ databases">
        <title>A Genomic Blueprint of the Chicken Gut Microbiome.</title>
        <authorList>
            <person name="Gilroy R."/>
            <person name="Ravi A."/>
            <person name="Getino M."/>
            <person name="Pursley I."/>
            <person name="Horton D.L."/>
            <person name="Alikhan N.-F."/>
            <person name="Baker D."/>
            <person name="Gharbi K."/>
            <person name="Hall N."/>
            <person name="Watson M."/>
            <person name="Adriaenssens E.M."/>
            <person name="Foster-Nyarko E."/>
            <person name="Jarju S."/>
            <person name="Secka A."/>
            <person name="Antonio M."/>
            <person name="Oren A."/>
            <person name="Chaudhuri R."/>
            <person name="La Ragione R.M."/>
            <person name="Hildebrand F."/>
            <person name="Pallen M.J."/>
        </authorList>
    </citation>
    <scope>NUCLEOTIDE SEQUENCE [LARGE SCALE GENOMIC DNA]</scope>
    <source>
        <strain evidence="9 10">Sa2BUA2</strain>
    </source>
</reference>
<accession>A0ABR8YI86</accession>
<gene>
    <name evidence="9" type="ORF">H9638_08880</name>
</gene>